<feature type="region of interest" description="Disordered" evidence="1">
    <location>
        <begin position="1"/>
        <end position="25"/>
    </location>
</feature>
<sequence length="50" mass="5160">MAANHHLRRLASASAPALSRLSKPPASPLLRPAFSSFASPADQPARPGAL</sequence>
<evidence type="ECO:0000313" key="2">
    <source>
        <dbReference type="EnsemblPlants" id="EMT33482"/>
    </source>
</evidence>
<dbReference type="EnsemblPlants" id="EMT33482">
    <property type="protein sequence ID" value="EMT33482"/>
    <property type="gene ID" value="F775_43234"/>
</dbReference>
<proteinExistence type="predicted"/>
<organism evidence="2">
    <name type="scientific">Aegilops tauschii</name>
    <name type="common">Tausch's goatgrass</name>
    <name type="synonym">Aegilops squarrosa</name>
    <dbReference type="NCBI Taxonomy" id="37682"/>
    <lineage>
        <taxon>Eukaryota</taxon>
        <taxon>Viridiplantae</taxon>
        <taxon>Streptophyta</taxon>
        <taxon>Embryophyta</taxon>
        <taxon>Tracheophyta</taxon>
        <taxon>Spermatophyta</taxon>
        <taxon>Magnoliopsida</taxon>
        <taxon>Liliopsida</taxon>
        <taxon>Poales</taxon>
        <taxon>Poaceae</taxon>
        <taxon>BOP clade</taxon>
        <taxon>Pooideae</taxon>
        <taxon>Triticodae</taxon>
        <taxon>Triticeae</taxon>
        <taxon>Triticinae</taxon>
        <taxon>Aegilops</taxon>
    </lineage>
</organism>
<feature type="compositionally biased region" description="Low complexity" evidence="1">
    <location>
        <begin position="10"/>
        <end position="25"/>
    </location>
</feature>
<protein>
    <submittedName>
        <fullName evidence="2">Uncharacterized protein</fullName>
    </submittedName>
</protein>
<name>N1R5C2_AEGTA</name>
<dbReference type="AlphaFoldDB" id="N1R5C2"/>
<reference evidence="2" key="1">
    <citation type="submission" date="2015-06" db="UniProtKB">
        <authorList>
            <consortium name="EnsemblPlants"/>
        </authorList>
    </citation>
    <scope>IDENTIFICATION</scope>
</reference>
<accession>N1R5C2</accession>
<evidence type="ECO:0000256" key="1">
    <source>
        <dbReference type="SAM" id="MobiDB-lite"/>
    </source>
</evidence>